<sequence>MEVLLLNRCRSTGQGQAQNQGRASRRSAQCGHQKAPMGSGSFLGVEIIVLNTSAYRQDVAASRHLQKEPHFPAAGTHL</sequence>
<evidence type="ECO:0000256" key="1">
    <source>
        <dbReference type="SAM" id="MobiDB-lite"/>
    </source>
</evidence>
<protein>
    <submittedName>
        <fullName evidence="2">Uncharacterized protein</fullName>
    </submittedName>
</protein>
<evidence type="ECO:0000313" key="2">
    <source>
        <dbReference type="EMBL" id="KAJ8374908.1"/>
    </source>
</evidence>
<proteinExistence type="predicted"/>
<evidence type="ECO:0000313" key="3">
    <source>
        <dbReference type="Proteomes" id="UP001152622"/>
    </source>
</evidence>
<feature type="region of interest" description="Disordered" evidence="1">
    <location>
        <begin position="11"/>
        <end position="35"/>
    </location>
</feature>
<dbReference type="Proteomes" id="UP001152622">
    <property type="component" value="Chromosome 2"/>
</dbReference>
<comment type="caution">
    <text evidence="2">The sequence shown here is derived from an EMBL/GenBank/DDBJ whole genome shotgun (WGS) entry which is preliminary data.</text>
</comment>
<accession>A0A9Q1G4L4</accession>
<reference evidence="2" key="1">
    <citation type="journal article" date="2023" name="Science">
        <title>Genome structures resolve the early diversification of teleost fishes.</title>
        <authorList>
            <person name="Parey E."/>
            <person name="Louis A."/>
            <person name="Montfort J."/>
            <person name="Bouchez O."/>
            <person name="Roques C."/>
            <person name="Iampietro C."/>
            <person name="Lluch J."/>
            <person name="Castinel A."/>
            <person name="Donnadieu C."/>
            <person name="Desvignes T."/>
            <person name="Floi Bucao C."/>
            <person name="Jouanno E."/>
            <person name="Wen M."/>
            <person name="Mejri S."/>
            <person name="Dirks R."/>
            <person name="Jansen H."/>
            <person name="Henkel C."/>
            <person name="Chen W.J."/>
            <person name="Zahm M."/>
            <person name="Cabau C."/>
            <person name="Klopp C."/>
            <person name="Thompson A.W."/>
            <person name="Robinson-Rechavi M."/>
            <person name="Braasch I."/>
            <person name="Lecointre G."/>
            <person name="Bobe J."/>
            <person name="Postlethwait J.H."/>
            <person name="Berthelot C."/>
            <person name="Roest Crollius H."/>
            <person name="Guiguen Y."/>
        </authorList>
    </citation>
    <scope>NUCLEOTIDE SEQUENCE</scope>
    <source>
        <strain evidence="2">WJC10195</strain>
    </source>
</reference>
<name>A0A9Q1G4L4_SYNKA</name>
<organism evidence="2 3">
    <name type="scientific">Synaphobranchus kaupii</name>
    <name type="common">Kaup's arrowtooth eel</name>
    <dbReference type="NCBI Taxonomy" id="118154"/>
    <lineage>
        <taxon>Eukaryota</taxon>
        <taxon>Metazoa</taxon>
        <taxon>Chordata</taxon>
        <taxon>Craniata</taxon>
        <taxon>Vertebrata</taxon>
        <taxon>Euteleostomi</taxon>
        <taxon>Actinopterygii</taxon>
        <taxon>Neopterygii</taxon>
        <taxon>Teleostei</taxon>
        <taxon>Anguilliformes</taxon>
        <taxon>Synaphobranchidae</taxon>
        <taxon>Synaphobranchus</taxon>
    </lineage>
</organism>
<feature type="compositionally biased region" description="Polar residues" evidence="1">
    <location>
        <begin position="11"/>
        <end position="22"/>
    </location>
</feature>
<keyword evidence="3" id="KW-1185">Reference proteome</keyword>
<dbReference type="EMBL" id="JAINUF010000002">
    <property type="protein sequence ID" value="KAJ8374908.1"/>
    <property type="molecule type" value="Genomic_DNA"/>
</dbReference>
<gene>
    <name evidence="2" type="ORF">SKAU_G00054880</name>
</gene>
<dbReference type="AlphaFoldDB" id="A0A9Q1G4L4"/>